<feature type="region of interest" description="Disordered" evidence="1">
    <location>
        <begin position="37"/>
        <end position="69"/>
    </location>
</feature>
<dbReference type="AlphaFoldDB" id="A0A6A6RJX4"/>
<dbReference type="OrthoDB" id="10614414at2759"/>
<evidence type="ECO:0000313" key="3">
    <source>
        <dbReference type="Proteomes" id="UP000799753"/>
    </source>
</evidence>
<keyword evidence="3" id="KW-1185">Reference proteome</keyword>
<dbReference type="EMBL" id="MU006805">
    <property type="protein sequence ID" value="KAF2635582.1"/>
    <property type="molecule type" value="Genomic_DNA"/>
</dbReference>
<proteinExistence type="predicted"/>
<sequence>MSAFLSAAASLAMGMFSTRARDGVDTVMTVFNFTADSSPAGKAAPRRPSSKQAGNGIKKSRSRSPKKSAVSAAAALRVLSSVVEEAARAASHTPMEVISKAEKAFDNDKASFREHFARFELWRSEPSLASFDDVDNIAKEIKSLKNILDDFELADFSVPEEVAFVHAWHTWYLLEVEEFLEGNATREDQRELKRVVKRLVRVLRKAHRAACRLGI</sequence>
<dbReference type="Proteomes" id="UP000799753">
    <property type="component" value="Unassembled WGS sequence"/>
</dbReference>
<evidence type="ECO:0000313" key="2">
    <source>
        <dbReference type="EMBL" id="KAF2635582.1"/>
    </source>
</evidence>
<evidence type="ECO:0000256" key="1">
    <source>
        <dbReference type="SAM" id="MobiDB-lite"/>
    </source>
</evidence>
<accession>A0A6A6RJX4</accession>
<gene>
    <name evidence="2" type="ORF">P280DRAFT_522921</name>
</gene>
<reference evidence="2" key="1">
    <citation type="journal article" date="2020" name="Stud. Mycol.">
        <title>101 Dothideomycetes genomes: a test case for predicting lifestyles and emergence of pathogens.</title>
        <authorList>
            <person name="Haridas S."/>
            <person name="Albert R."/>
            <person name="Binder M."/>
            <person name="Bloem J."/>
            <person name="Labutti K."/>
            <person name="Salamov A."/>
            <person name="Andreopoulos B."/>
            <person name="Baker S."/>
            <person name="Barry K."/>
            <person name="Bills G."/>
            <person name="Bluhm B."/>
            <person name="Cannon C."/>
            <person name="Castanera R."/>
            <person name="Culley D."/>
            <person name="Daum C."/>
            <person name="Ezra D."/>
            <person name="Gonzalez J."/>
            <person name="Henrissat B."/>
            <person name="Kuo A."/>
            <person name="Liang C."/>
            <person name="Lipzen A."/>
            <person name="Lutzoni F."/>
            <person name="Magnuson J."/>
            <person name="Mondo S."/>
            <person name="Nolan M."/>
            <person name="Ohm R."/>
            <person name="Pangilinan J."/>
            <person name="Park H.-J."/>
            <person name="Ramirez L."/>
            <person name="Alfaro M."/>
            <person name="Sun H."/>
            <person name="Tritt A."/>
            <person name="Yoshinaga Y."/>
            <person name="Zwiers L.-H."/>
            <person name="Turgeon B."/>
            <person name="Goodwin S."/>
            <person name="Spatafora J."/>
            <person name="Crous P."/>
            <person name="Grigoriev I."/>
        </authorList>
    </citation>
    <scope>NUCLEOTIDE SEQUENCE</scope>
    <source>
        <strain evidence="2">CBS 473.64</strain>
    </source>
</reference>
<protein>
    <submittedName>
        <fullName evidence="2">Uncharacterized protein</fullName>
    </submittedName>
</protein>
<name>A0A6A6RJX4_9PLEO</name>
<organism evidence="2 3">
    <name type="scientific">Massarina eburnea CBS 473.64</name>
    <dbReference type="NCBI Taxonomy" id="1395130"/>
    <lineage>
        <taxon>Eukaryota</taxon>
        <taxon>Fungi</taxon>
        <taxon>Dikarya</taxon>
        <taxon>Ascomycota</taxon>
        <taxon>Pezizomycotina</taxon>
        <taxon>Dothideomycetes</taxon>
        <taxon>Pleosporomycetidae</taxon>
        <taxon>Pleosporales</taxon>
        <taxon>Massarineae</taxon>
        <taxon>Massarinaceae</taxon>
        <taxon>Massarina</taxon>
    </lineage>
</organism>